<dbReference type="RefSeq" id="XP_058339183.1">
    <property type="nucleotide sequence ID" value="XM_058490074.1"/>
</dbReference>
<sequence length="165" mass="18573">MSVMGKHLCLLVVSTFIASRVVGYQATGDFSGECQPMNVFYECIVSATNNSIHFVGVISSFIPSSGFSRYRQFGGHPEMKVSYRLITSATRNNLYIFDISKLSISWWFWLLAIPLMDLYNYTCLMDGSCHQQAMRVSALTSLVLPKEVIYASPQGIHRQAAFDFQ</sequence>
<name>A0AAD7UWS5_9FUNG</name>
<dbReference type="Proteomes" id="UP001234581">
    <property type="component" value="Unassembled WGS sequence"/>
</dbReference>
<keyword evidence="3" id="KW-1185">Reference proteome</keyword>
<evidence type="ECO:0000313" key="2">
    <source>
        <dbReference type="EMBL" id="KAJ8654269.1"/>
    </source>
</evidence>
<proteinExistence type="predicted"/>
<organism evidence="2 3">
    <name type="scientific">Lichtheimia ornata</name>
    <dbReference type="NCBI Taxonomy" id="688661"/>
    <lineage>
        <taxon>Eukaryota</taxon>
        <taxon>Fungi</taxon>
        <taxon>Fungi incertae sedis</taxon>
        <taxon>Mucoromycota</taxon>
        <taxon>Mucoromycotina</taxon>
        <taxon>Mucoromycetes</taxon>
        <taxon>Mucorales</taxon>
        <taxon>Lichtheimiaceae</taxon>
        <taxon>Lichtheimia</taxon>
    </lineage>
</organism>
<protein>
    <submittedName>
        <fullName evidence="2">Uncharacterized protein</fullName>
    </submittedName>
</protein>
<evidence type="ECO:0000256" key="1">
    <source>
        <dbReference type="SAM" id="SignalP"/>
    </source>
</evidence>
<keyword evidence="1" id="KW-0732">Signal</keyword>
<evidence type="ECO:0000313" key="3">
    <source>
        <dbReference type="Proteomes" id="UP001234581"/>
    </source>
</evidence>
<dbReference type="EMBL" id="JARTCD010000064">
    <property type="protein sequence ID" value="KAJ8654269.1"/>
    <property type="molecule type" value="Genomic_DNA"/>
</dbReference>
<feature type="chain" id="PRO_5042091965" evidence="1">
    <location>
        <begin position="24"/>
        <end position="165"/>
    </location>
</feature>
<gene>
    <name evidence="2" type="ORF">O0I10_010091</name>
</gene>
<comment type="caution">
    <text evidence="2">The sequence shown here is derived from an EMBL/GenBank/DDBJ whole genome shotgun (WGS) entry which is preliminary data.</text>
</comment>
<dbReference type="AlphaFoldDB" id="A0AAD7UWS5"/>
<accession>A0AAD7UWS5</accession>
<dbReference type="GeneID" id="83217495"/>
<reference evidence="2 3" key="1">
    <citation type="submission" date="2023-03" db="EMBL/GenBank/DDBJ databases">
        <title>Genome sequence of Lichtheimia ornata CBS 291.66.</title>
        <authorList>
            <person name="Mohabir J.T."/>
            <person name="Shea T.P."/>
            <person name="Kurbessoian T."/>
            <person name="Berby B."/>
            <person name="Fontaine J."/>
            <person name="Livny J."/>
            <person name="Gnirke A."/>
            <person name="Stajich J.E."/>
            <person name="Cuomo C.A."/>
        </authorList>
    </citation>
    <scope>NUCLEOTIDE SEQUENCE [LARGE SCALE GENOMIC DNA]</scope>
    <source>
        <strain evidence="2">CBS 291.66</strain>
    </source>
</reference>
<feature type="signal peptide" evidence="1">
    <location>
        <begin position="1"/>
        <end position="23"/>
    </location>
</feature>